<dbReference type="HAMAP" id="MF_00080">
    <property type="entry name" value="IF_3"/>
    <property type="match status" value="1"/>
</dbReference>
<evidence type="ECO:0000256" key="5">
    <source>
        <dbReference type="NCBIfam" id="TIGR00168"/>
    </source>
</evidence>
<dbReference type="InterPro" id="IPR019814">
    <property type="entry name" value="Translation_initiation_fac_3_N"/>
</dbReference>
<dbReference type="GO" id="GO:0016020">
    <property type="term" value="C:membrane"/>
    <property type="evidence" value="ECO:0007669"/>
    <property type="project" value="TreeGrafter"/>
</dbReference>
<comment type="subunit">
    <text evidence="4 6">Monomer.</text>
</comment>
<keyword evidence="4" id="KW-0963">Cytoplasm</keyword>
<comment type="function">
    <text evidence="4 6">IF-3 binds to the 30S ribosomal subunit and shifts the equilibrium between 70S ribosomes and their 50S and 30S subunits in favor of the free subunits, thus enhancing the availability of 30S subunits on which protein synthesis initiation begins.</text>
</comment>
<accession>A0A285T9J5</accession>
<dbReference type="GO" id="GO:0032790">
    <property type="term" value="P:ribosome disassembly"/>
    <property type="evidence" value="ECO:0007669"/>
    <property type="project" value="TreeGrafter"/>
</dbReference>
<feature type="domain" description="Translation initiation factor 3 N-terminal" evidence="8">
    <location>
        <begin position="47"/>
        <end position="116"/>
    </location>
</feature>
<comment type="similarity">
    <text evidence="1 4 6">Belongs to the IF-3 family.</text>
</comment>
<dbReference type="Proteomes" id="UP000219068">
    <property type="component" value="Unassembled WGS sequence"/>
</dbReference>
<dbReference type="Gene3D" id="3.30.110.10">
    <property type="entry name" value="Translation initiation factor 3 (IF-3), C-terminal domain"/>
    <property type="match status" value="1"/>
</dbReference>
<dbReference type="PROSITE" id="PS00938">
    <property type="entry name" value="IF3"/>
    <property type="match status" value="1"/>
</dbReference>
<dbReference type="SUPFAM" id="SSF55200">
    <property type="entry name" value="Translation initiation factor IF3, C-terminal domain"/>
    <property type="match status" value="1"/>
</dbReference>
<sequence length="208" mass="23629">MHDGTCGPVTFCVTRDLFLCFLFDYQRRLSIARPRKPMQPTKDGPRVNEDIKARAICVVDAEGNMSDPMTVREGIEMAMEAGLDLVEVAPNAEPPVCKLIDYGKFKYEQSKKQNEAKKKQKVIEVKEIKLRPNIDTHDYNVKLRAAQKFLGGGDKVKVTLRFRGREMAHQDLGLGMLQRFSGDLEDLAKTEQMPKMEGRIMIMVLAPR</sequence>
<evidence type="ECO:0000256" key="6">
    <source>
        <dbReference type="RuleBase" id="RU000646"/>
    </source>
</evidence>
<dbReference type="EMBL" id="OBMM01000002">
    <property type="protein sequence ID" value="SOC16373.1"/>
    <property type="molecule type" value="Genomic_DNA"/>
</dbReference>
<reference evidence="9 10" key="1">
    <citation type="submission" date="2017-08" db="EMBL/GenBank/DDBJ databases">
        <authorList>
            <person name="de Groot N.N."/>
        </authorList>
    </citation>
    <scope>NUCLEOTIDE SEQUENCE [LARGE SCALE GENOMIC DNA]</scope>
    <source>
        <strain evidence="9 10">USBA 78</strain>
    </source>
</reference>
<evidence type="ECO:0000259" key="8">
    <source>
        <dbReference type="Pfam" id="PF05198"/>
    </source>
</evidence>
<dbReference type="PANTHER" id="PTHR10938">
    <property type="entry name" value="TRANSLATION INITIATION FACTOR IF-3"/>
    <property type="match status" value="1"/>
</dbReference>
<dbReference type="Gene3D" id="3.10.20.80">
    <property type="entry name" value="Translation initiation factor 3 (IF-3), N-terminal domain"/>
    <property type="match status" value="1"/>
</dbReference>
<evidence type="ECO:0000259" key="7">
    <source>
        <dbReference type="Pfam" id="PF00707"/>
    </source>
</evidence>
<dbReference type="NCBIfam" id="TIGR00168">
    <property type="entry name" value="infC"/>
    <property type="match status" value="1"/>
</dbReference>
<feature type="domain" description="Translation initiation factor 3 C-terminal" evidence="7">
    <location>
        <begin position="123"/>
        <end position="207"/>
    </location>
</feature>
<protein>
    <recommendedName>
        <fullName evidence="4 5">Translation initiation factor IF-3</fullName>
    </recommendedName>
</protein>
<evidence type="ECO:0000256" key="3">
    <source>
        <dbReference type="ARBA" id="ARBA00022917"/>
    </source>
</evidence>
<dbReference type="InterPro" id="IPR001288">
    <property type="entry name" value="Translation_initiation_fac_3"/>
</dbReference>
<dbReference type="FunFam" id="3.30.110.10:FF:000001">
    <property type="entry name" value="Translation initiation factor IF-3"/>
    <property type="match status" value="1"/>
</dbReference>
<evidence type="ECO:0000313" key="10">
    <source>
        <dbReference type="Proteomes" id="UP000219068"/>
    </source>
</evidence>
<dbReference type="InterPro" id="IPR036787">
    <property type="entry name" value="T_IF-3_N_sf"/>
</dbReference>
<dbReference type="GO" id="GO:0005829">
    <property type="term" value="C:cytosol"/>
    <property type="evidence" value="ECO:0007669"/>
    <property type="project" value="TreeGrafter"/>
</dbReference>
<evidence type="ECO:0000313" key="9">
    <source>
        <dbReference type="EMBL" id="SOC16373.1"/>
    </source>
</evidence>
<keyword evidence="3 4" id="KW-0648">Protein biosynthesis</keyword>
<dbReference type="GO" id="GO:0043022">
    <property type="term" value="F:ribosome binding"/>
    <property type="evidence" value="ECO:0007669"/>
    <property type="project" value="TreeGrafter"/>
</dbReference>
<dbReference type="InterPro" id="IPR036788">
    <property type="entry name" value="T_IF-3_C_sf"/>
</dbReference>
<evidence type="ECO:0000256" key="1">
    <source>
        <dbReference type="ARBA" id="ARBA00005439"/>
    </source>
</evidence>
<keyword evidence="2 4" id="KW-0396">Initiation factor</keyword>
<name>A0A285T9J5_9PROT</name>
<dbReference type="InterPro" id="IPR019815">
    <property type="entry name" value="Translation_initiation_fac_3_C"/>
</dbReference>
<dbReference type="Pfam" id="PF05198">
    <property type="entry name" value="IF3_N"/>
    <property type="match status" value="1"/>
</dbReference>
<evidence type="ECO:0000256" key="4">
    <source>
        <dbReference type="HAMAP-Rule" id="MF_00080"/>
    </source>
</evidence>
<dbReference type="InterPro" id="IPR019813">
    <property type="entry name" value="Translation_initiation_fac3_CS"/>
</dbReference>
<dbReference type="PANTHER" id="PTHR10938:SF0">
    <property type="entry name" value="TRANSLATION INITIATION FACTOR IF-3, MITOCHONDRIAL"/>
    <property type="match status" value="1"/>
</dbReference>
<dbReference type="GO" id="GO:0003743">
    <property type="term" value="F:translation initiation factor activity"/>
    <property type="evidence" value="ECO:0007669"/>
    <property type="project" value="UniProtKB-UniRule"/>
</dbReference>
<gene>
    <name evidence="4" type="primary">infC</name>
    <name evidence="9" type="ORF">SAMN05428964_102274</name>
</gene>
<dbReference type="SUPFAM" id="SSF54364">
    <property type="entry name" value="Translation initiation factor IF3, N-terminal domain"/>
    <property type="match status" value="1"/>
</dbReference>
<proteinExistence type="inferred from homology"/>
<dbReference type="AlphaFoldDB" id="A0A285T9J5"/>
<comment type="subcellular location">
    <subcellularLocation>
        <location evidence="4 6">Cytoplasm</location>
    </subcellularLocation>
</comment>
<dbReference type="Pfam" id="PF00707">
    <property type="entry name" value="IF3_C"/>
    <property type="match status" value="1"/>
</dbReference>
<evidence type="ECO:0000256" key="2">
    <source>
        <dbReference type="ARBA" id="ARBA00022540"/>
    </source>
</evidence>
<organism evidence="9 10">
    <name type="scientific">Thalassospira xiamenensis</name>
    <dbReference type="NCBI Taxonomy" id="220697"/>
    <lineage>
        <taxon>Bacteria</taxon>
        <taxon>Pseudomonadati</taxon>
        <taxon>Pseudomonadota</taxon>
        <taxon>Alphaproteobacteria</taxon>
        <taxon>Rhodospirillales</taxon>
        <taxon>Thalassospiraceae</taxon>
        <taxon>Thalassospira</taxon>
    </lineage>
</organism>